<dbReference type="InterPro" id="IPR000836">
    <property type="entry name" value="PRTase_dom"/>
</dbReference>
<dbReference type="GO" id="GO:0006015">
    <property type="term" value="P:5-phosphoribose 1-diphosphate biosynthetic process"/>
    <property type="evidence" value="ECO:0007669"/>
    <property type="project" value="TreeGrafter"/>
</dbReference>
<dbReference type="AlphaFoldDB" id="F2JJY5"/>
<dbReference type="PANTHER" id="PTHR10210">
    <property type="entry name" value="RIBOSE-PHOSPHATE DIPHOSPHOKINASE FAMILY MEMBER"/>
    <property type="match status" value="1"/>
</dbReference>
<dbReference type="RefSeq" id="WP_013656565.1">
    <property type="nucleotide sequence ID" value="NC_015275.1"/>
</dbReference>
<dbReference type="eggNOG" id="COG0462">
    <property type="taxonomic scope" value="Bacteria"/>
</dbReference>
<dbReference type="GO" id="GO:0002189">
    <property type="term" value="C:ribose phosphate diphosphokinase complex"/>
    <property type="evidence" value="ECO:0007669"/>
    <property type="project" value="TreeGrafter"/>
</dbReference>
<dbReference type="GO" id="GO:0000287">
    <property type="term" value="F:magnesium ion binding"/>
    <property type="evidence" value="ECO:0007669"/>
    <property type="project" value="InterPro"/>
</dbReference>
<dbReference type="SUPFAM" id="SSF53271">
    <property type="entry name" value="PRTase-like"/>
    <property type="match status" value="2"/>
</dbReference>
<keyword evidence="1" id="KW-0328">Glycosyltransferase</keyword>
<keyword evidence="2" id="KW-1185">Reference proteome</keyword>
<dbReference type="CDD" id="cd06223">
    <property type="entry name" value="PRTases_typeI"/>
    <property type="match status" value="1"/>
</dbReference>
<dbReference type="GO" id="GO:0006164">
    <property type="term" value="P:purine nucleotide biosynthetic process"/>
    <property type="evidence" value="ECO:0007669"/>
    <property type="project" value="TreeGrafter"/>
</dbReference>
<reference evidence="1 2" key="1">
    <citation type="journal article" date="2011" name="J. Bacteriol.">
        <title>Complete genome sequence of the cellulose-degrading bacterium Cellulosilyticum lentocellum.</title>
        <authorList>
            <consortium name="US DOE Joint Genome Institute"/>
            <person name="Miller D.A."/>
            <person name="Suen G."/>
            <person name="Bruce D."/>
            <person name="Copeland A."/>
            <person name="Cheng J.F."/>
            <person name="Detter C."/>
            <person name="Goodwin L.A."/>
            <person name="Han C.S."/>
            <person name="Hauser L.J."/>
            <person name="Land M.L."/>
            <person name="Lapidus A."/>
            <person name="Lucas S."/>
            <person name="Meincke L."/>
            <person name="Pitluck S."/>
            <person name="Tapia R."/>
            <person name="Teshima H."/>
            <person name="Woyke T."/>
            <person name="Fox B.G."/>
            <person name="Angert E.R."/>
            <person name="Currie C.R."/>
        </authorList>
    </citation>
    <scope>NUCLEOTIDE SEQUENCE [LARGE SCALE GENOMIC DNA]</scope>
    <source>
        <strain evidence="2">ATCC 49066 / DSM 5427 / NCIMB 11756 / RHM5</strain>
    </source>
</reference>
<dbReference type="InterPro" id="IPR029057">
    <property type="entry name" value="PRTase-like"/>
</dbReference>
<gene>
    <name evidence="1" type="ordered locus">Clole_1541</name>
</gene>
<dbReference type="Proteomes" id="UP000008467">
    <property type="component" value="Chromosome"/>
</dbReference>
<dbReference type="GO" id="GO:0016757">
    <property type="term" value="F:glycosyltransferase activity"/>
    <property type="evidence" value="ECO:0007669"/>
    <property type="project" value="UniProtKB-KW"/>
</dbReference>
<protein>
    <submittedName>
        <fullName evidence="1">Phosphoribosyltransferase</fullName>
    </submittedName>
</protein>
<dbReference type="GO" id="GO:0004749">
    <property type="term" value="F:ribose phosphate diphosphokinase activity"/>
    <property type="evidence" value="ECO:0007669"/>
    <property type="project" value="TreeGrafter"/>
</dbReference>
<keyword evidence="1" id="KW-0808">Transferase</keyword>
<proteinExistence type="predicted"/>
<organism evidence="1 2">
    <name type="scientific">Cellulosilyticum lentocellum (strain ATCC 49066 / DSM 5427 / NCIMB 11756 / RHM5)</name>
    <name type="common">Clostridium lentocellum</name>
    <dbReference type="NCBI Taxonomy" id="642492"/>
    <lineage>
        <taxon>Bacteria</taxon>
        <taxon>Bacillati</taxon>
        <taxon>Bacillota</taxon>
        <taxon>Clostridia</taxon>
        <taxon>Lachnospirales</taxon>
        <taxon>Cellulosilyticaceae</taxon>
        <taxon>Cellulosilyticum</taxon>
    </lineage>
</organism>
<name>F2JJY5_CELLD</name>
<sequence length="268" mass="30939">MIRINGKQIEPGYFPDGTLLIKHFTKKNEKIHIDWQYENNEELLVVTFLTRHLQDKGIHDIELWMPYVPNARQDRTKRPEDVFTLKYFCEMINALNFSKVHVLDPHSDVTSALLHRVEQMSVKPYVEEAVKQSGIVASKDIIFYPDSGSQKRYSEQFQFPNAFGIKQRDWETGEIKGLEVSGHLPKEPFNVLIIDDISSFGGTFYFSALKLKALGAKQIDLYVTHCENSILEGKLMEGDLIRRIYTTSSLLTKTHEKITVLPVSYRSQ</sequence>
<dbReference type="PANTHER" id="PTHR10210:SF41">
    <property type="entry name" value="RIBOSE-PHOSPHATE PYROPHOSPHOKINASE 1, CHLOROPLASTIC"/>
    <property type="match status" value="1"/>
</dbReference>
<dbReference type="STRING" id="642492.Clole_1541"/>
<evidence type="ECO:0000313" key="1">
    <source>
        <dbReference type="EMBL" id="ADZ83267.1"/>
    </source>
</evidence>
<evidence type="ECO:0000313" key="2">
    <source>
        <dbReference type="Proteomes" id="UP000008467"/>
    </source>
</evidence>
<dbReference type="GO" id="GO:0005737">
    <property type="term" value="C:cytoplasm"/>
    <property type="evidence" value="ECO:0007669"/>
    <property type="project" value="TreeGrafter"/>
</dbReference>
<dbReference type="HOGENOM" id="CLU_033546_2_2_9"/>
<dbReference type="Gene3D" id="3.40.50.2020">
    <property type="match status" value="2"/>
</dbReference>
<dbReference type="EMBL" id="CP002582">
    <property type="protein sequence ID" value="ADZ83267.1"/>
    <property type="molecule type" value="Genomic_DNA"/>
</dbReference>
<dbReference type="InterPro" id="IPR005946">
    <property type="entry name" value="Rib-P_diPkinase"/>
</dbReference>
<accession>F2JJY5</accession>
<dbReference type="KEGG" id="cle:Clole_1541"/>